<evidence type="ECO:0000313" key="1">
    <source>
        <dbReference type="EMBL" id="AAO09219.1"/>
    </source>
</evidence>
<reference evidence="1 2" key="3">
    <citation type="journal article" date="2011" name="Mol. Syst. Biol.">
        <title>Integrative genome-scale metabolic analysis of Vibrio vulnificus for drug targeting and discovery.</title>
        <authorList>
            <person name="Kim H.U."/>
            <person name="Kim S.Y."/>
            <person name="Jeong H."/>
            <person name="Kim T.Y."/>
            <person name="Kim J.J."/>
            <person name="Choy H.E."/>
            <person name="Yi K.Y."/>
            <person name="Rhee J.H."/>
            <person name="Lee S.Y."/>
        </authorList>
    </citation>
    <scope>NUCLEOTIDE SEQUENCE [LARGE SCALE GENOMIC DNA]</scope>
    <source>
        <strain evidence="1 2">CMCP6</strain>
    </source>
</reference>
<dbReference type="Proteomes" id="UP000002275">
    <property type="component" value="Chromosome I"/>
</dbReference>
<dbReference type="RefSeq" id="WP_011078785.1">
    <property type="nucleotide sequence ID" value="NC_004459.3"/>
</dbReference>
<dbReference type="EMBL" id="AE016795">
    <property type="protein sequence ID" value="AAO09219.1"/>
    <property type="molecule type" value="Genomic_DNA"/>
</dbReference>
<evidence type="ECO:0008006" key="3">
    <source>
        <dbReference type="Google" id="ProtNLM"/>
    </source>
</evidence>
<dbReference type="KEGG" id="vvu:VV1_0709"/>
<evidence type="ECO:0000313" key="2">
    <source>
        <dbReference type="Proteomes" id="UP000002275"/>
    </source>
</evidence>
<dbReference type="AlphaFoldDB" id="A0A3Q0L2I1"/>
<gene>
    <name evidence="1" type="ordered locus">VV1_0709</name>
</gene>
<sequence length="119" mass="13049">MKALVLTFPLLLLVGCVQTPLPQSEQALDWHTFGVESALEGKIALSEARLLKLAEPRNLSANLLASYQAGYQEGKQQYCQQNAYMLGVIGKPYYGICDDVDPFFKQDYISGQMSTAGGL</sequence>
<reference evidence="2" key="1">
    <citation type="submission" date="2002-12" db="EMBL/GenBank/DDBJ databases">
        <title>Complete genome sequence of Vibrio vulnificus CMCP6.</title>
        <authorList>
            <person name="Rhee J.H."/>
            <person name="Kim S.Y."/>
            <person name="Chung S.S."/>
            <person name="Kim J.J."/>
            <person name="Moon Y.H."/>
            <person name="Jeong H."/>
            <person name="Choy H.E."/>
        </authorList>
    </citation>
    <scope>NUCLEOTIDE SEQUENCE [LARGE SCALE GENOMIC DNA]</scope>
    <source>
        <strain evidence="2">CMCP6</strain>
    </source>
</reference>
<organism evidence="1 2">
    <name type="scientific">Vibrio vulnificus (strain CMCP6)</name>
    <dbReference type="NCBI Taxonomy" id="216895"/>
    <lineage>
        <taxon>Bacteria</taxon>
        <taxon>Pseudomonadati</taxon>
        <taxon>Pseudomonadota</taxon>
        <taxon>Gammaproteobacteria</taxon>
        <taxon>Vibrionales</taxon>
        <taxon>Vibrionaceae</taxon>
        <taxon>Vibrio</taxon>
    </lineage>
</organism>
<dbReference type="PROSITE" id="PS51257">
    <property type="entry name" value="PROKAR_LIPOPROTEIN"/>
    <property type="match status" value="1"/>
</dbReference>
<name>A0A3Q0L2I1_VIBVU</name>
<dbReference type="Pfam" id="PF10973">
    <property type="entry name" value="DUF2799"/>
    <property type="match status" value="1"/>
</dbReference>
<reference evidence="1 2" key="2">
    <citation type="journal article" date="2003" name="Infect. Immun.">
        <title>Characterization and pathogenic significance of Vibrio vulnificus antigens preferentially expressed in septicemic patients.</title>
        <authorList>
            <person name="Kim Y.R."/>
            <person name="Lee S.E."/>
            <person name="Kim C.M."/>
            <person name="Kim S.Y."/>
            <person name="Shin E.K."/>
            <person name="Shin D.H."/>
            <person name="Chung S.S."/>
            <person name="Choy H.E."/>
            <person name="Progulske-Fox A."/>
            <person name="Hillman J.D."/>
            <person name="Handfield M."/>
            <person name="Rhee J.H."/>
        </authorList>
    </citation>
    <scope>NUCLEOTIDE SEQUENCE [LARGE SCALE GENOMIC DNA]</scope>
    <source>
        <strain evidence="1 2">CMCP6</strain>
    </source>
</reference>
<proteinExistence type="predicted"/>
<protein>
    <recommendedName>
        <fullName evidence="3">DUF2799 domain-containing protein</fullName>
    </recommendedName>
</protein>
<accession>A0A3Q0L2I1</accession>
<dbReference type="InterPro" id="IPR021242">
    <property type="entry name" value="DUF2799"/>
</dbReference>